<name>A0AAE0GKX0_9CHLO</name>
<dbReference type="AlphaFoldDB" id="A0AAE0GKX0"/>
<evidence type="ECO:0000256" key="3">
    <source>
        <dbReference type="ARBA" id="ARBA00023110"/>
    </source>
</evidence>
<comment type="caution">
    <text evidence="7">The sequence shown here is derived from an EMBL/GenBank/DDBJ whole genome shotgun (WGS) entry which is preliminary data.</text>
</comment>
<dbReference type="InterPro" id="IPR002130">
    <property type="entry name" value="Cyclophilin-type_PPIase_dom"/>
</dbReference>
<evidence type="ECO:0000313" key="8">
    <source>
        <dbReference type="Proteomes" id="UP001190700"/>
    </source>
</evidence>
<reference evidence="7 8" key="1">
    <citation type="journal article" date="2015" name="Genome Biol. Evol.">
        <title>Comparative Genomics of a Bacterivorous Green Alga Reveals Evolutionary Causalities and Consequences of Phago-Mixotrophic Mode of Nutrition.</title>
        <authorList>
            <person name="Burns J.A."/>
            <person name="Paasch A."/>
            <person name="Narechania A."/>
            <person name="Kim E."/>
        </authorList>
    </citation>
    <scope>NUCLEOTIDE SEQUENCE [LARGE SCALE GENOMIC DNA]</scope>
    <source>
        <strain evidence="7 8">PLY_AMNH</strain>
    </source>
</reference>
<comment type="catalytic activity">
    <reaction evidence="1 5">
        <text>[protein]-peptidylproline (omega=180) = [protein]-peptidylproline (omega=0)</text>
        <dbReference type="Rhea" id="RHEA:16237"/>
        <dbReference type="Rhea" id="RHEA-COMP:10747"/>
        <dbReference type="Rhea" id="RHEA-COMP:10748"/>
        <dbReference type="ChEBI" id="CHEBI:83833"/>
        <dbReference type="ChEBI" id="CHEBI:83834"/>
        <dbReference type="EC" id="5.2.1.8"/>
    </reaction>
</comment>
<dbReference type="PANTHER" id="PTHR11071">
    <property type="entry name" value="PEPTIDYL-PROLYL CIS-TRANS ISOMERASE"/>
    <property type="match status" value="1"/>
</dbReference>
<comment type="function">
    <text evidence="5">PPIases accelerate the folding of proteins. It catalyzes the cis-trans isomerization of proline imidic peptide bonds in oligopeptides.</text>
</comment>
<dbReference type="GO" id="GO:0006457">
    <property type="term" value="P:protein folding"/>
    <property type="evidence" value="ECO:0007669"/>
    <property type="project" value="InterPro"/>
</dbReference>
<evidence type="ECO:0000256" key="5">
    <source>
        <dbReference type="RuleBase" id="RU363019"/>
    </source>
</evidence>
<evidence type="ECO:0000313" key="7">
    <source>
        <dbReference type="EMBL" id="KAK3279954.1"/>
    </source>
</evidence>
<dbReference type="Proteomes" id="UP001190700">
    <property type="component" value="Unassembled WGS sequence"/>
</dbReference>
<dbReference type="SUPFAM" id="SSF50891">
    <property type="entry name" value="Cyclophilin-like"/>
    <property type="match status" value="1"/>
</dbReference>
<dbReference type="InterPro" id="IPR020892">
    <property type="entry name" value="Cyclophilin-type_PPIase_CS"/>
</dbReference>
<keyword evidence="8" id="KW-1185">Reference proteome</keyword>
<evidence type="ECO:0000256" key="2">
    <source>
        <dbReference type="ARBA" id="ARBA00007365"/>
    </source>
</evidence>
<gene>
    <name evidence="7" type="ORF">CYMTET_12187</name>
</gene>
<evidence type="ECO:0000256" key="1">
    <source>
        <dbReference type="ARBA" id="ARBA00000971"/>
    </source>
</evidence>
<dbReference type="EMBL" id="LGRX02004597">
    <property type="protein sequence ID" value="KAK3279954.1"/>
    <property type="molecule type" value="Genomic_DNA"/>
</dbReference>
<dbReference type="PRINTS" id="PR00153">
    <property type="entry name" value="CSAPPISMRASE"/>
</dbReference>
<dbReference type="FunFam" id="2.40.100.10:FF:000013">
    <property type="entry name" value="Peptidyl-prolyl cis-trans isomerase"/>
    <property type="match status" value="1"/>
</dbReference>
<proteinExistence type="inferred from homology"/>
<sequence>MGGSESKMSPESIEKVVAMAQAPSTYLTPLGPPNPENPLVYFDMQIGRGSDGVKLGRIVMELKEDVAPKTAENFKAMCTAPEGNGYAGSRFHRVIPSFMCQGGDFTNDDGTGGYSIYGRTFADENFQLAHLGAGVLSMANAGPNTNGSQFFMCTAQTPWLDGKHVVFGQIVEGWSVVKACEALGSRSGETSADVVIGECGEVEAHMEGVLIAPNPTVRRPRAQRGSAVSVHQMTAKLACRKAVASKLVVQTLRRGGHSALAARPQQSAGARMQQKSSTFLAAKSAVMI</sequence>
<keyword evidence="3 5" id="KW-0697">Rotamase</keyword>
<comment type="similarity">
    <text evidence="2 5">Belongs to the cyclophilin-type PPIase family.</text>
</comment>
<dbReference type="EC" id="5.2.1.8" evidence="5"/>
<dbReference type="PANTHER" id="PTHR11071:SF558">
    <property type="entry name" value="YCF3-RELATED"/>
    <property type="match status" value="1"/>
</dbReference>
<dbReference type="Gene3D" id="2.40.100.10">
    <property type="entry name" value="Cyclophilin-like"/>
    <property type="match status" value="1"/>
</dbReference>
<keyword evidence="4 5" id="KW-0413">Isomerase</keyword>
<evidence type="ECO:0000259" key="6">
    <source>
        <dbReference type="PROSITE" id="PS50072"/>
    </source>
</evidence>
<dbReference type="Pfam" id="PF00160">
    <property type="entry name" value="Pro_isomerase"/>
    <property type="match status" value="1"/>
</dbReference>
<evidence type="ECO:0000256" key="4">
    <source>
        <dbReference type="ARBA" id="ARBA00023235"/>
    </source>
</evidence>
<organism evidence="7 8">
    <name type="scientific">Cymbomonas tetramitiformis</name>
    <dbReference type="NCBI Taxonomy" id="36881"/>
    <lineage>
        <taxon>Eukaryota</taxon>
        <taxon>Viridiplantae</taxon>
        <taxon>Chlorophyta</taxon>
        <taxon>Pyramimonadophyceae</taxon>
        <taxon>Pyramimonadales</taxon>
        <taxon>Pyramimonadaceae</taxon>
        <taxon>Cymbomonas</taxon>
    </lineage>
</organism>
<dbReference type="PROSITE" id="PS00170">
    <property type="entry name" value="CSA_PPIASE_1"/>
    <property type="match status" value="1"/>
</dbReference>
<dbReference type="GO" id="GO:0016018">
    <property type="term" value="F:cyclosporin A binding"/>
    <property type="evidence" value="ECO:0007669"/>
    <property type="project" value="TreeGrafter"/>
</dbReference>
<dbReference type="GO" id="GO:0003755">
    <property type="term" value="F:peptidyl-prolyl cis-trans isomerase activity"/>
    <property type="evidence" value="ECO:0007669"/>
    <property type="project" value="UniProtKB-UniRule"/>
</dbReference>
<accession>A0AAE0GKX0</accession>
<dbReference type="InterPro" id="IPR029000">
    <property type="entry name" value="Cyclophilin-like_dom_sf"/>
</dbReference>
<dbReference type="PROSITE" id="PS50072">
    <property type="entry name" value="CSA_PPIASE_2"/>
    <property type="match status" value="1"/>
</dbReference>
<protein>
    <recommendedName>
        <fullName evidence="5">Peptidyl-prolyl cis-trans isomerase</fullName>
        <shortName evidence="5">PPIase</shortName>
        <ecNumber evidence="5">5.2.1.8</ecNumber>
    </recommendedName>
</protein>
<feature type="domain" description="PPIase cyclophilin-type" evidence="6">
    <location>
        <begin position="50"/>
        <end position="201"/>
    </location>
</feature>
<dbReference type="GO" id="GO:0005737">
    <property type="term" value="C:cytoplasm"/>
    <property type="evidence" value="ECO:0007669"/>
    <property type="project" value="TreeGrafter"/>
</dbReference>